<keyword evidence="2" id="KW-0378">Hydrolase</keyword>
<dbReference type="EMBL" id="SSTE01011678">
    <property type="protein sequence ID" value="KAA0050868.1"/>
    <property type="molecule type" value="Genomic_DNA"/>
</dbReference>
<dbReference type="Pfam" id="PF07727">
    <property type="entry name" value="RVT_2"/>
    <property type="match status" value="1"/>
</dbReference>
<dbReference type="SUPFAM" id="SSF56672">
    <property type="entry name" value="DNA/RNA polymerases"/>
    <property type="match status" value="1"/>
</dbReference>
<sequence>MEKLLHWIQTPLIYPMGQPPPLSAQISGQKPIHASPLSGAWAHASLPVNLIAHPIRFYASSPVQPSHPSGHPPPHALHIAVGQQPSKLSNLYSSANLFVDPLQQPFCYRNEANQHHNRLWIEVGEPSAPSGYGQLYVHGLRINHTYRRAVFEVNTSLAQTDLLMYSKNSNLGRTDVKETASTSQLIGPTASRTSSPTLSVIAQSAYTPQQNGVVERKNRHLLEVARSLMFSTSLPSYLWGDAILTAAHLINRMPSRILHLQTPLECLEESYPFTRLVSEVSLCVFGCTAYVHSFGPNQTKFIHRAQACVFVGYPSHHRGYKCFHLPSRKYFVTMDVTFCEDRPYFPVSHLQGESMSEKSNNTFKCIEPTPSTVSDIDPHPIILPTNQVSWKTYYMRNLRKEVGSPTNQPPAPVQDFEPPRDQGMENPIEPCTNNTMSENDRSDAAVLENMEEKNHCNESETLSPQFRAFTASLDSTTIPKNIYIALECPKWKNVIMEEMKALEKNNTWEICALPKGHKPVGYKCMFTLKYKADGTLDRHKARLVAKGFTQIYGVDYSETFSPIAKLNTVRVLLSVAVNKDWPLYQLDVENAFLNGDLVEKVYMSPSPGFEAQFGQQVCKLQKSLYGRKQSPRAWFDRFTSFVKSQGYSQGHSDHTLFTKVFETWKIVVLIVYVDDIVLSGDDHA</sequence>
<dbReference type="InterPro" id="IPR039537">
    <property type="entry name" value="Retrotran_Ty1/copia-like"/>
</dbReference>
<dbReference type="InterPro" id="IPR013103">
    <property type="entry name" value="RVT_2"/>
</dbReference>
<dbReference type="GO" id="GO:0003676">
    <property type="term" value="F:nucleic acid binding"/>
    <property type="evidence" value="ECO:0007669"/>
    <property type="project" value="InterPro"/>
</dbReference>
<dbReference type="Gene3D" id="3.30.420.10">
    <property type="entry name" value="Ribonuclease H-like superfamily/Ribonuclease H"/>
    <property type="match status" value="1"/>
</dbReference>
<dbReference type="PROSITE" id="PS50994">
    <property type="entry name" value="INTEGRASE"/>
    <property type="match status" value="1"/>
</dbReference>
<feature type="domain" description="Integrase catalytic" evidence="4">
    <location>
        <begin position="101"/>
        <end position="271"/>
    </location>
</feature>
<evidence type="ECO:0000256" key="1">
    <source>
        <dbReference type="ARBA" id="ARBA00022723"/>
    </source>
</evidence>
<accession>A0A5A7U6I1</accession>
<comment type="caution">
    <text evidence="5">The sequence shown here is derived from an EMBL/GenBank/DDBJ whole genome shotgun (WGS) entry which is preliminary data.</text>
</comment>
<dbReference type="SUPFAM" id="SSF53098">
    <property type="entry name" value="Ribonuclease H-like"/>
    <property type="match status" value="1"/>
</dbReference>
<proteinExistence type="predicted"/>
<dbReference type="OrthoDB" id="1930494at2759"/>
<dbReference type="AlphaFoldDB" id="A0A5A7U6I1"/>
<evidence type="ECO:0000313" key="6">
    <source>
        <dbReference type="Proteomes" id="UP000321393"/>
    </source>
</evidence>
<evidence type="ECO:0000256" key="2">
    <source>
        <dbReference type="ARBA" id="ARBA00022801"/>
    </source>
</evidence>
<dbReference type="GO" id="GO:0015074">
    <property type="term" value="P:DNA integration"/>
    <property type="evidence" value="ECO:0007669"/>
    <property type="project" value="InterPro"/>
</dbReference>
<dbReference type="PANTHER" id="PTHR42648:SF31">
    <property type="entry name" value="RNA-DIRECTED DNA POLYMERASE"/>
    <property type="match status" value="1"/>
</dbReference>
<keyword evidence="1" id="KW-0479">Metal-binding</keyword>
<dbReference type="InterPro" id="IPR043502">
    <property type="entry name" value="DNA/RNA_pol_sf"/>
</dbReference>
<dbReference type="InterPro" id="IPR057670">
    <property type="entry name" value="SH3_retrovirus"/>
</dbReference>
<evidence type="ECO:0000256" key="3">
    <source>
        <dbReference type="SAM" id="MobiDB-lite"/>
    </source>
</evidence>
<dbReference type="GO" id="GO:0046872">
    <property type="term" value="F:metal ion binding"/>
    <property type="evidence" value="ECO:0007669"/>
    <property type="project" value="UniProtKB-KW"/>
</dbReference>
<dbReference type="Proteomes" id="UP000321393">
    <property type="component" value="Unassembled WGS sequence"/>
</dbReference>
<dbReference type="PANTHER" id="PTHR42648">
    <property type="entry name" value="TRANSPOSASE, PUTATIVE-RELATED"/>
    <property type="match status" value="1"/>
</dbReference>
<feature type="region of interest" description="Disordered" evidence="3">
    <location>
        <begin position="402"/>
        <end position="438"/>
    </location>
</feature>
<dbReference type="InterPro" id="IPR036397">
    <property type="entry name" value="RNaseH_sf"/>
</dbReference>
<gene>
    <name evidence="5" type="ORF">E6C27_scaffold404G001410</name>
</gene>
<dbReference type="Pfam" id="PF25597">
    <property type="entry name" value="SH3_retrovirus"/>
    <property type="match status" value="1"/>
</dbReference>
<evidence type="ECO:0000259" key="4">
    <source>
        <dbReference type="PROSITE" id="PS50994"/>
    </source>
</evidence>
<dbReference type="GO" id="GO:0016787">
    <property type="term" value="F:hydrolase activity"/>
    <property type="evidence" value="ECO:0007669"/>
    <property type="project" value="UniProtKB-KW"/>
</dbReference>
<dbReference type="InterPro" id="IPR001584">
    <property type="entry name" value="Integrase_cat-core"/>
</dbReference>
<evidence type="ECO:0000313" key="5">
    <source>
        <dbReference type="EMBL" id="KAA0050868.1"/>
    </source>
</evidence>
<protein>
    <submittedName>
        <fullName evidence="5">Beta-galactosidase</fullName>
    </submittedName>
</protein>
<name>A0A5A7U6I1_CUCMM</name>
<dbReference type="InterPro" id="IPR012337">
    <property type="entry name" value="RNaseH-like_sf"/>
</dbReference>
<organism evidence="5 6">
    <name type="scientific">Cucumis melo var. makuwa</name>
    <name type="common">Oriental melon</name>
    <dbReference type="NCBI Taxonomy" id="1194695"/>
    <lineage>
        <taxon>Eukaryota</taxon>
        <taxon>Viridiplantae</taxon>
        <taxon>Streptophyta</taxon>
        <taxon>Embryophyta</taxon>
        <taxon>Tracheophyta</taxon>
        <taxon>Spermatophyta</taxon>
        <taxon>Magnoliopsida</taxon>
        <taxon>eudicotyledons</taxon>
        <taxon>Gunneridae</taxon>
        <taxon>Pentapetalae</taxon>
        <taxon>rosids</taxon>
        <taxon>fabids</taxon>
        <taxon>Cucurbitales</taxon>
        <taxon>Cucurbitaceae</taxon>
        <taxon>Benincaseae</taxon>
        <taxon>Cucumis</taxon>
    </lineage>
</organism>
<reference evidence="5 6" key="1">
    <citation type="submission" date="2019-08" db="EMBL/GenBank/DDBJ databases">
        <title>Draft genome sequences of two oriental melons (Cucumis melo L. var makuwa).</title>
        <authorList>
            <person name="Kwon S.-Y."/>
        </authorList>
    </citation>
    <scope>NUCLEOTIDE SEQUENCE [LARGE SCALE GENOMIC DNA]</scope>
    <source>
        <strain evidence="6">cv. SW 3</strain>
        <tissue evidence="5">Leaf</tissue>
    </source>
</reference>